<dbReference type="Gene3D" id="2.40.320.10">
    <property type="entry name" value="Hypothetical Protein Pfu-838710-001"/>
    <property type="match status" value="1"/>
</dbReference>
<dbReference type="SUPFAM" id="SSF55154">
    <property type="entry name" value="CYTH-like phosphatases"/>
    <property type="match status" value="1"/>
</dbReference>
<dbReference type="GO" id="GO:0016462">
    <property type="term" value="F:pyrophosphatase activity"/>
    <property type="evidence" value="ECO:0007669"/>
    <property type="project" value="UniProtKB-ARBA"/>
</dbReference>
<keyword evidence="3" id="KW-1185">Reference proteome</keyword>
<dbReference type="SMART" id="SM01118">
    <property type="entry name" value="CYTH"/>
    <property type="match status" value="1"/>
</dbReference>
<dbReference type="EMBL" id="CM002923">
    <property type="protein sequence ID" value="KGN60726.1"/>
    <property type="molecule type" value="Genomic_DNA"/>
</dbReference>
<dbReference type="Proteomes" id="UP000029981">
    <property type="component" value="Chromosome 2"/>
</dbReference>
<dbReference type="OrthoDB" id="2160189at2759"/>
<reference evidence="2 3" key="1">
    <citation type="journal article" date="2009" name="Nat. Genet.">
        <title>The genome of the cucumber, Cucumis sativus L.</title>
        <authorList>
            <person name="Huang S."/>
            <person name="Li R."/>
            <person name="Zhang Z."/>
            <person name="Li L."/>
            <person name="Gu X."/>
            <person name="Fan W."/>
            <person name="Lucas W.J."/>
            <person name="Wang X."/>
            <person name="Xie B."/>
            <person name="Ni P."/>
            <person name="Ren Y."/>
            <person name="Zhu H."/>
            <person name="Li J."/>
            <person name="Lin K."/>
            <person name="Jin W."/>
            <person name="Fei Z."/>
            <person name="Li G."/>
            <person name="Staub J."/>
            <person name="Kilian A."/>
            <person name="van der Vossen E.A."/>
            <person name="Wu Y."/>
            <person name="Guo J."/>
            <person name="He J."/>
            <person name="Jia Z."/>
            <person name="Ren Y."/>
            <person name="Tian G."/>
            <person name="Lu Y."/>
            <person name="Ruan J."/>
            <person name="Qian W."/>
            <person name="Wang M."/>
            <person name="Huang Q."/>
            <person name="Li B."/>
            <person name="Xuan Z."/>
            <person name="Cao J."/>
            <person name="Asan"/>
            <person name="Wu Z."/>
            <person name="Zhang J."/>
            <person name="Cai Q."/>
            <person name="Bai Y."/>
            <person name="Zhao B."/>
            <person name="Han Y."/>
            <person name="Li Y."/>
            <person name="Li X."/>
            <person name="Wang S."/>
            <person name="Shi Q."/>
            <person name="Liu S."/>
            <person name="Cho W.K."/>
            <person name="Kim J.Y."/>
            <person name="Xu Y."/>
            <person name="Heller-Uszynska K."/>
            <person name="Miao H."/>
            <person name="Cheng Z."/>
            <person name="Zhang S."/>
            <person name="Wu J."/>
            <person name="Yang Y."/>
            <person name="Kang H."/>
            <person name="Li M."/>
            <person name="Liang H."/>
            <person name="Ren X."/>
            <person name="Shi Z."/>
            <person name="Wen M."/>
            <person name="Jian M."/>
            <person name="Yang H."/>
            <person name="Zhang G."/>
            <person name="Yang Z."/>
            <person name="Chen R."/>
            <person name="Liu S."/>
            <person name="Li J."/>
            <person name="Ma L."/>
            <person name="Liu H."/>
            <person name="Zhou Y."/>
            <person name="Zhao J."/>
            <person name="Fang X."/>
            <person name="Li G."/>
            <person name="Fang L."/>
            <person name="Li Y."/>
            <person name="Liu D."/>
            <person name="Zheng H."/>
            <person name="Zhang Y."/>
            <person name="Qin N."/>
            <person name="Li Z."/>
            <person name="Yang G."/>
            <person name="Yang S."/>
            <person name="Bolund L."/>
            <person name="Kristiansen K."/>
            <person name="Zheng H."/>
            <person name="Li S."/>
            <person name="Zhang X."/>
            <person name="Yang H."/>
            <person name="Wang J."/>
            <person name="Sun R."/>
            <person name="Zhang B."/>
            <person name="Jiang S."/>
            <person name="Wang J."/>
            <person name="Du Y."/>
            <person name="Li S."/>
        </authorList>
    </citation>
    <scope>NUCLEOTIDE SEQUENCE [LARGE SCALE GENOMIC DNA]</scope>
    <source>
        <strain evidence="3">cv. 9930</strain>
    </source>
</reference>
<accession>A0A0A0LL39</accession>
<proteinExistence type="predicted"/>
<reference evidence="2 3" key="2">
    <citation type="journal article" date="2009" name="PLoS ONE">
        <title>An integrated genetic and cytogenetic map of the cucumber genome.</title>
        <authorList>
            <person name="Ren Y."/>
            <person name="Zhang Z."/>
            <person name="Liu J."/>
            <person name="Staub J.E."/>
            <person name="Han Y."/>
            <person name="Cheng Z."/>
            <person name="Li X."/>
            <person name="Lu J."/>
            <person name="Miao H."/>
            <person name="Kang H."/>
            <person name="Xie B."/>
            <person name="Gu X."/>
            <person name="Wang X."/>
            <person name="Du Y."/>
            <person name="Jin W."/>
            <person name="Huang S."/>
        </authorList>
    </citation>
    <scope>NUCLEOTIDE SEQUENCE [LARGE SCALE GENOMIC DNA]</scope>
    <source>
        <strain evidence="3">cv. 9930</strain>
    </source>
</reference>
<sequence length="198" mass="22436">MEVEVKLRLPDAVSHGQVSTLLSSFHIKTHRQENFFFDGLSGELSSRLAVLRIRFYDGDARCVICLKARAVLVDGVSRVEEDEEELEPSVGRACVEDPQKLKEVESRIMGRVKDEYGEYGFVGLGGFRNVRSVFEWNGLKLELDETSFEFGTLYEIECESNDPDAAKKMLEDLLKENEIAYSYSEASKFAIFRSGKLS</sequence>
<evidence type="ECO:0000259" key="1">
    <source>
        <dbReference type="PROSITE" id="PS51707"/>
    </source>
</evidence>
<dbReference type="Pfam" id="PF01928">
    <property type="entry name" value="CYTH"/>
    <property type="match status" value="1"/>
</dbReference>
<dbReference type="PANTHER" id="PTHR34948:SF2">
    <property type="entry name" value="TRIPHOSPHATE TUNNEL METALLOENZYME 3"/>
    <property type="match status" value="1"/>
</dbReference>
<evidence type="ECO:0000313" key="3">
    <source>
        <dbReference type="Proteomes" id="UP000029981"/>
    </source>
</evidence>
<dbReference type="PANTHER" id="PTHR34948">
    <property type="entry name" value="OS08G0299200 PROTEIN"/>
    <property type="match status" value="1"/>
</dbReference>
<dbReference type="PROSITE" id="PS51707">
    <property type="entry name" value="CYTH"/>
    <property type="match status" value="1"/>
</dbReference>
<dbReference type="CDD" id="cd07374">
    <property type="entry name" value="CYTH-like_Pase"/>
    <property type="match status" value="1"/>
</dbReference>
<dbReference type="KEGG" id="csv:101215108"/>
<dbReference type="OMA" id="VESRIMG"/>
<protein>
    <recommendedName>
        <fullName evidence="1">CYTH domain-containing protein</fullName>
    </recommendedName>
</protein>
<feature type="domain" description="CYTH" evidence="1">
    <location>
        <begin position="1"/>
        <end position="196"/>
    </location>
</feature>
<dbReference type="InterPro" id="IPR033469">
    <property type="entry name" value="CYTH-like_dom_sf"/>
</dbReference>
<reference evidence="2 3" key="4">
    <citation type="journal article" date="2011" name="BMC Genomics">
        <title>RNA-Seq improves annotation of protein-coding genes in the cucumber genome.</title>
        <authorList>
            <person name="Li Z."/>
            <person name="Zhang Z."/>
            <person name="Yan P."/>
            <person name="Huang S."/>
            <person name="Fei Z."/>
            <person name="Lin K."/>
        </authorList>
    </citation>
    <scope>NUCLEOTIDE SEQUENCE [LARGE SCALE GENOMIC DNA]</scope>
    <source>
        <strain evidence="3">cv. 9930</strain>
    </source>
</reference>
<evidence type="ECO:0000313" key="2">
    <source>
        <dbReference type="EMBL" id="KGN60726.1"/>
    </source>
</evidence>
<dbReference type="AlphaFoldDB" id="A0A0A0LL39"/>
<dbReference type="Gramene" id="KGN60726">
    <property type="protein sequence ID" value="KGN60726"/>
    <property type="gene ID" value="Csa_2G008660"/>
</dbReference>
<gene>
    <name evidence="2" type="ORF">Csa_2G008660</name>
</gene>
<reference evidence="2 3" key="3">
    <citation type="journal article" date="2010" name="BMC Genomics">
        <title>Transcriptome sequencing and comparative analysis of cucumber flowers with different sex types.</title>
        <authorList>
            <person name="Guo S."/>
            <person name="Zheng Y."/>
            <person name="Joung J.G."/>
            <person name="Liu S."/>
            <person name="Zhang Z."/>
            <person name="Crasta O.R."/>
            <person name="Sobral B.W."/>
            <person name="Xu Y."/>
            <person name="Huang S."/>
            <person name="Fei Z."/>
        </authorList>
    </citation>
    <scope>NUCLEOTIDE SEQUENCE [LARGE SCALE GENOMIC DNA]</scope>
    <source>
        <strain evidence="3">cv. 9930</strain>
    </source>
</reference>
<dbReference type="STRING" id="3659.A0A0A0LL39"/>
<dbReference type="eggNOG" id="ENOG502QUVI">
    <property type="taxonomic scope" value="Eukaryota"/>
</dbReference>
<name>A0A0A0LL39_CUCSA</name>
<organism evidence="2 3">
    <name type="scientific">Cucumis sativus</name>
    <name type="common">Cucumber</name>
    <dbReference type="NCBI Taxonomy" id="3659"/>
    <lineage>
        <taxon>Eukaryota</taxon>
        <taxon>Viridiplantae</taxon>
        <taxon>Streptophyta</taxon>
        <taxon>Embryophyta</taxon>
        <taxon>Tracheophyta</taxon>
        <taxon>Spermatophyta</taxon>
        <taxon>Magnoliopsida</taxon>
        <taxon>eudicotyledons</taxon>
        <taxon>Gunneridae</taxon>
        <taxon>Pentapetalae</taxon>
        <taxon>rosids</taxon>
        <taxon>fabids</taxon>
        <taxon>Cucurbitales</taxon>
        <taxon>Cucurbitaceae</taxon>
        <taxon>Benincaseae</taxon>
        <taxon>Cucumis</taxon>
    </lineage>
</organism>
<dbReference type="InterPro" id="IPR023577">
    <property type="entry name" value="CYTH_domain"/>
</dbReference>